<reference evidence="3" key="1">
    <citation type="submission" date="2020-05" db="EMBL/GenBank/DDBJ databases">
        <title>Phylogenomic resolution of chytrid fungi.</title>
        <authorList>
            <person name="Stajich J.E."/>
            <person name="Amses K."/>
            <person name="Simmons R."/>
            <person name="Seto K."/>
            <person name="Myers J."/>
            <person name="Bonds A."/>
            <person name="Quandt C.A."/>
            <person name="Barry K."/>
            <person name="Liu P."/>
            <person name="Grigoriev I."/>
            <person name="Longcore J.E."/>
            <person name="James T.Y."/>
        </authorList>
    </citation>
    <scope>NUCLEOTIDE SEQUENCE</scope>
    <source>
        <strain evidence="3">JEL0476</strain>
    </source>
</reference>
<feature type="compositionally biased region" description="Polar residues" evidence="1">
    <location>
        <begin position="754"/>
        <end position="765"/>
    </location>
</feature>
<dbReference type="Proteomes" id="UP001211065">
    <property type="component" value="Unassembled WGS sequence"/>
</dbReference>
<keyword evidence="4" id="KW-1185">Reference proteome</keyword>
<dbReference type="AlphaFoldDB" id="A0AAD5U436"/>
<dbReference type="PANTHER" id="PTHR13318">
    <property type="entry name" value="PARTNER OF PAIRED, ISOFORM B-RELATED"/>
    <property type="match status" value="1"/>
</dbReference>
<dbReference type="InterPro" id="IPR006553">
    <property type="entry name" value="Leu-rich_rpt_Cys-con_subtyp"/>
</dbReference>
<dbReference type="Pfam" id="PF13516">
    <property type="entry name" value="LRR_6"/>
    <property type="match status" value="1"/>
</dbReference>
<feature type="region of interest" description="Disordered" evidence="1">
    <location>
        <begin position="464"/>
        <end position="509"/>
    </location>
</feature>
<dbReference type="SMART" id="SM00367">
    <property type="entry name" value="LRR_CC"/>
    <property type="match status" value="7"/>
</dbReference>
<dbReference type="EMBL" id="JADGJW010000397">
    <property type="protein sequence ID" value="KAJ3218072.1"/>
    <property type="molecule type" value="Genomic_DNA"/>
</dbReference>
<dbReference type="Pfam" id="PF25372">
    <property type="entry name" value="DUF7885"/>
    <property type="match status" value="1"/>
</dbReference>
<evidence type="ECO:0000313" key="3">
    <source>
        <dbReference type="EMBL" id="KAJ3218072.1"/>
    </source>
</evidence>
<proteinExistence type="predicted"/>
<feature type="compositionally biased region" description="Polar residues" evidence="1">
    <location>
        <begin position="489"/>
        <end position="509"/>
    </location>
</feature>
<feature type="compositionally biased region" description="Low complexity" evidence="1">
    <location>
        <begin position="675"/>
        <end position="694"/>
    </location>
</feature>
<evidence type="ECO:0000256" key="1">
    <source>
        <dbReference type="SAM" id="MobiDB-lite"/>
    </source>
</evidence>
<sequence length="904" mass="100662">MEHSSPAQCTIANPALDNAIISTSCAKYFDKKILYNLIDNIPNHSDQISLSLACRKWSIPCLEAMYHSPPLQNSDSFERMLSLLNTPLPYINYTLLIKELNISSVAADNIYMGDLDFCLAACPNLELFRLENCYHISNILVQSLSQLCKNLLQLELSGCPISDTFIKALTKNCKSLQRLDLSFTNITITSLFTILTNSKNLVSLDICECREADSELNDLLVSEGSKCNSMKYLNLRNSPISDELLIFVSDLCPNLEDLILDSAVLVTDKSLVHIIAKCLRLKSLDLSFCDKITDVTLYKLYEISLIHGSDLKSLYLSAVDFISTDAILKVILCCKNLSLLILDGCVNITGSFIQKEFATFKEDLECTLEKDAIRLLYKHASTLFNTPPVSPKKVNDTKSFRTAGEEGELKVQVSFGNRNSEKKSKIFSPPTTPPRIISKRSSMRMLRSQSLLIGSNTNNTSKIINQEENDYFRHERQEKIREKRKSKTLHQMNSAYRSAPSNATTSSENLDNRFSSCLLTEKNQNDGATSFSMQQTSSYQFVPPQIKNYDTNNSASSNAVSETNAPVVLASGRAARKAQMLLSQQQQQKTEHEGNENSNLNDATSVLETASEDPPQKDSGVIIASGRRRRPQSEIASKSSNLSASSQPFVPSEQIQHPLQRQQQQNNDSAPEWNASTSAPPATTTWGAAPPMWTNPAQMTSASSTWSASIQPVSTFADPWASAPPPQNSSTDPWAAAPSSMQPPPPAQYTQQPMTFSPNHYQNESHSSIIYQSPQHSSVYQQPIIYQSNGFQQQNNFQPVTNSNTNQLRVGASAGWAGEQDQNHVSTTPIFIYSNSNRGRMLLKLRIETKKGGHQTLEVHELDDPNQLSQEFCDFWQMGAFKDPLVRLISVRKSNALRQRGIAH</sequence>
<gene>
    <name evidence="3" type="ORF">HK099_005203</name>
</gene>
<dbReference type="InterPro" id="IPR001611">
    <property type="entry name" value="Leu-rich_rpt"/>
</dbReference>
<protein>
    <recommendedName>
        <fullName evidence="2">F-box/LRR-repeat protein 15-like leucin rich repeat domain-containing protein</fullName>
    </recommendedName>
</protein>
<organism evidence="3 4">
    <name type="scientific">Clydaea vesicula</name>
    <dbReference type="NCBI Taxonomy" id="447962"/>
    <lineage>
        <taxon>Eukaryota</taxon>
        <taxon>Fungi</taxon>
        <taxon>Fungi incertae sedis</taxon>
        <taxon>Chytridiomycota</taxon>
        <taxon>Chytridiomycota incertae sedis</taxon>
        <taxon>Chytridiomycetes</taxon>
        <taxon>Lobulomycetales</taxon>
        <taxon>Lobulomycetaceae</taxon>
        <taxon>Clydaea</taxon>
    </lineage>
</organism>
<dbReference type="SUPFAM" id="SSF52047">
    <property type="entry name" value="RNI-like"/>
    <property type="match status" value="1"/>
</dbReference>
<feature type="compositionally biased region" description="Low complexity" evidence="1">
    <location>
        <begin position="633"/>
        <end position="646"/>
    </location>
</feature>
<comment type="caution">
    <text evidence="3">The sequence shown here is derived from an EMBL/GenBank/DDBJ whole genome shotgun (WGS) entry which is preliminary data.</text>
</comment>
<evidence type="ECO:0000313" key="4">
    <source>
        <dbReference type="Proteomes" id="UP001211065"/>
    </source>
</evidence>
<name>A0AAD5U436_9FUNG</name>
<feature type="compositionally biased region" description="Polar residues" evidence="1">
    <location>
        <begin position="695"/>
        <end position="714"/>
    </location>
</feature>
<feature type="region of interest" description="Disordered" evidence="1">
    <location>
        <begin position="578"/>
        <end position="765"/>
    </location>
</feature>
<evidence type="ECO:0000259" key="2">
    <source>
        <dbReference type="Pfam" id="PF25372"/>
    </source>
</evidence>
<feature type="compositionally biased region" description="Basic and acidic residues" evidence="1">
    <location>
        <begin position="470"/>
        <end position="481"/>
    </location>
</feature>
<accession>A0AAD5U436</accession>
<dbReference type="InterPro" id="IPR032675">
    <property type="entry name" value="LRR_dom_sf"/>
</dbReference>
<dbReference type="InterPro" id="IPR057207">
    <property type="entry name" value="FBXL15_LRR"/>
</dbReference>
<feature type="compositionally biased region" description="Low complexity" evidence="1">
    <location>
        <begin position="654"/>
        <end position="665"/>
    </location>
</feature>
<dbReference type="GO" id="GO:0031146">
    <property type="term" value="P:SCF-dependent proteasomal ubiquitin-dependent protein catabolic process"/>
    <property type="evidence" value="ECO:0007669"/>
    <property type="project" value="TreeGrafter"/>
</dbReference>
<dbReference type="GO" id="GO:0019005">
    <property type="term" value="C:SCF ubiquitin ligase complex"/>
    <property type="evidence" value="ECO:0007669"/>
    <property type="project" value="TreeGrafter"/>
</dbReference>
<feature type="domain" description="F-box/LRR-repeat protein 15-like leucin rich repeat" evidence="2">
    <location>
        <begin position="111"/>
        <end position="272"/>
    </location>
</feature>
<dbReference type="Gene3D" id="3.80.10.10">
    <property type="entry name" value="Ribonuclease Inhibitor"/>
    <property type="match status" value="2"/>
</dbReference>
<feature type="compositionally biased region" description="Polar residues" evidence="1">
    <location>
        <begin position="596"/>
        <end position="608"/>
    </location>
</feature>